<keyword evidence="3" id="KW-0804">Transcription</keyword>
<dbReference type="PATRIC" id="fig|1316928.3.peg.1977"/>
<dbReference type="GO" id="GO:0003677">
    <property type="term" value="F:DNA binding"/>
    <property type="evidence" value="ECO:0007669"/>
    <property type="project" value="UniProtKB-KW"/>
</dbReference>
<protein>
    <submittedName>
        <fullName evidence="5">GntR family transcriptional regulator</fullName>
    </submittedName>
</protein>
<evidence type="ECO:0000313" key="5">
    <source>
        <dbReference type="EMBL" id="EON32965.1"/>
    </source>
</evidence>
<dbReference type="SMART" id="SM00895">
    <property type="entry name" value="FCD"/>
    <property type="match status" value="1"/>
</dbReference>
<proteinExistence type="predicted"/>
<dbReference type="CDD" id="cd07377">
    <property type="entry name" value="WHTH_GntR"/>
    <property type="match status" value="1"/>
</dbReference>
<organism evidence="5 6">
    <name type="scientific">Gordonia terrae C-6</name>
    <dbReference type="NCBI Taxonomy" id="1316928"/>
    <lineage>
        <taxon>Bacteria</taxon>
        <taxon>Bacillati</taxon>
        <taxon>Actinomycetota</taxon>
        <taxon>Actinomycetes</taxon>
        <taxon>Mycobacteriales</taxon>
        <taxon>Gordoniaceae</taxon>
        <taxon>Gordonia</taxon>
    </lineage>
</organism>
<evidence type="ECO:0000313" key="6">
    <source>
        <dbReference type="Proteomes" id="UP000013569"/>
    </source>
</evidence>
<dbReference type="InterPro" id="IPR036388">
    <property type="entry name" value="WH-like_DNA-bd_sf"/>
</dbReference>
<evidence type="ECO:0000256" key="1">
    <source>
        <dbReference type="ARBA" id="ARBA00023015"/>
    </source>
</evidence>
<dbReference type="PANTHER" id="PTHR43537">
    <property type="entry name" value="TRANSCRIPTIONAL REGULATOR, GNTR FAMILY"/>
    <property type="match status" value="1"/>
</dbReference>
<comment type="caution">
    <text evidence="5">The sequence shown here is derived from an EMBL/GenBank/DDBJ whole genome shotgun (WGS) entry which is preliminary data.</text>
</comment>
<dbReference type="SMART" id="SM00345">
    <property type="entry name" value="HTH_GNTR"/>
    <property type="match status" value="1"/>
</dbReference>
<dbReference type="InterPro" id="IPR000524">
    <property type="entry name" value="Tscrpt_reg_HTH_GntR"/>
</dbReference>
<keyword evidence="2" id="KW-0238">DNA-binding</keyword>
<dbReference type="InterPro" id="IPR011711">
    <property type="entry name" value="GntR_C"/>
</dbReference>
<dbReference type="EMBL" id="AQPW01000009">
    <property type="protein sequence ID" value="EON32965.1"/>
    <property type="molecule type" value="Genomic_DNA"/>
</dbReference>
<dbReference type="SUPFAM" id="SSF48008">
    <property type="entry name" value="GntR ligand-binding domain-like"/>
    <property type="match status" value="1"/>
</dbReference>
<dbReference type="InterPro" id="IPR008920">
    <property type="entry name" value="TF_FadR/GntR_C"/>
</dbReference>
<dbReference type="PROSITE" id="PS50949">
    <property type="entry name" value="HTH_GNTR"/>
    <property type="match status" value="1"/>
</dbReference>
<evidence type="ECO:0000256" key="3">
    <source>
        <dbReference type="ARBA" id="ARBA00023163"/>
    </source>
</evidence>
<dbReference type="Proteomes" id="UP000013569">
    <property type="component" value="Unassembled WGS sequence"/>
</dbReference>
<dbReference type="GO" id="GO:0003700">
    <property type="term" value="F:DNA-binding transcription factor activity"/>
    <property type="evidence" value="ECO:0007669"/>
    <property type="project" value="InterPro"/>
</dbReference>
<accession>R7YAD9</accession>
<keyword evidence="1" id="KW-0805">Transcription regulation</keyword>
<dbReference type="Pfam" id="PF07729">
    <property type="entry name" value="FCD"/>
    <property type="match status" value="1"/>
</dbReference>
<dbReference type="Gene3D" id="1.20.120.530">
    <property type="entry name" value="GntR ligand-binding domain-like"/>
    <property type="match status" value="1"/>
</dbReference>
<reference evidence="5 6" key="1">
    <citation type="journal article" date="2013" name="Genome Announc.">
        <title>Draft Genome Sequence of a Benzothiophene-Desulfurizing Bacterium, Gordona terrae Strain C-6.</title>
        <authorList>
            <person name="Wang W."/>
            <person name="Ma T."/>
            <person name="Ren Y."/>
            <person name="Li G."/>
        </authorList>
    </citation>
    <scope>NUCLEOTIDE SEQUENCE [LARGE SCALE GENOMIC DNA]</scope>
    <source>
        <strain evidence="5 6">C-6</strain>
    </source>
</reference>
<gene>
    <name evidence="5" type="ORF">GTC6_09884</name>
</gene>
<sequence length="223" mass="25120">MLVRSLTTVTIPEQVSKEIRRAILAGDLKPGQTFSLRKVSAQLGVSFIPVREALRELEAQGLVVIRPGKSAMVAPLTHADLHGIYRLRRQIEPDIAGRASKLLTDRDITQIEKYLAMFADESLDTDDIYEAHHAFHHRLLAPAATEWDLRILEGLWHAAERYVRLAFVGRDADPGEPQRRWRTHHELLTATLTRNARTVAAATRKHLDDNEQIALQALDPIAP</sequence>
<dbReference type="Gene3D" id="1.10.10.10">
    <property type="entry name" value="Winged helix-like DNA-binding domain superfamily/Winged helix DNA-binding domain"/>
    <property type="match status" value="1"/>
</dbReference>
<dbReference type="PANTHER" id="PTHR43537:SF24">
    <property type="entry name" value="GLUCONATE OPERON TRANSCRIPTIONAL REPRESSOR"/>
    <property type="match status" value="1"/>
</dbReference>
<evidence type="ECO:0000259" key="4">
    <source>
        <dbReference type="PROSITE" id="PS50949"/>
    </source>
</evidence>
<dbReference type="InterPro" id="IPR036390">
    <property type="entry name" value="WH_DNA-bd_sf"/>
</dbReference>
<dbReference type="SUPFAM" id="SSF46785">
    <property type="entry name" value="Winged helix' DNA-binding domain"/>
    <property type="match status" value="1"/>
</dbReference>
<feature type="domain" description="HTH gntR-type" evidence="4">
    <location>
        <begin position="9"/>
        <end position="76"/>
    </location>
</feature>
<dbReference type="Pfam" id="PF00392">
    <property type="entry name" value="GntR"/>
    <property type="match status" value="1"/>
</dbReference>
<name>R7YAD9_9ACTN</name>
<dbReference type="AlphaFoldDB" id="R7YAD9"/>
<evidence type="ECO:0000256" key="2">
    <source>
        <dbReference type="ARBA" id="ARBA00023125"/>
    </source>
</evidence>